<name>A0A9N9K486_9GLOM</name>
<dbReference type="OrthoDB" id="2428500at2759"/>
<feature type="non-terminal residue" evidence="1">
    <location>
        <position position="169"/>
    </location>
</feature>
<dbReference type="InterPro" id="IPR009057">
    <property type="entry name" value="Homeodomain-like_sf"/>
</dbReference>
<sequence length="169" mass="19802">MRNQRYPYRKTTPDMREKIVDMVNNQCILIVKVSHLFHLAPSTIQSIVKIFNEDDRIVLKPRGGNKRLLLNDMHRFFLKELMEINPTITINELHQNLIERFPDLEVSRLIVTRNIVKLGFTLKKLVPVVVKRNQDTTIVQWKEVHAQRKPAVKEEATQRGKNITIIAAM</sequence>
<dbReference type="Proteomes" id="UP000789405">
    <property type="component" value="Unassembled WGS sequence"/>
</dbReference>
<protein>
    <submittedName>
        <fullName evidence="1">11999_t:CDS:1</fullName>
    </submittedName>
</protein>
<dbReference type="AlphaFoldDB" id="A0A9N9K486"/>
<gene>
    <name evidence="1" type="ORF">DERYTH_LOCUS25222</name>
</gene>
<organism evidence="1 2">
    <name type="scientific">Dentiscutata erythropus</name>
    <dbReference type="NCBI Taxonomy" id="1348616"/>
    <lineage>
        <taxon>Eukaryota</taxon>
        <taxon>Fungi</taxon>
        <taxon>Fungi incertae sedis</taxon>
        <taxon>Mucoromycota</taxon>
        <taxon>Glomeromycotina</taxon>
        <taxon>Glomeromycetes</taxon>
        <taxon>Diversisporales</taxon>
        <taxon>Gigasporaceae</taxon>
        <taxon>Dentiscutata</taxon>
    </lineage>
</organism>
<feature type="non-terminal residue" evidence="1">
    <location>
        <position position="1"/>
    </location>
</feature>
<keyword evidence="2" id="KW-1185">Reference proteome</keyword>
<comment type="caution">
    <text evidence="1">The sequence shown here is derived from an EMBL/GenBank/DDBJ whole genome shotgun (WGS) entry which is preliminary data.</text>
</comment>
<proteinExistence type="predicted"/>
<accession>A0A9N9K486</accession>
<dbReference type="SUPFAM" id="SSF46689">
    <property type="entry name" value="Homeodomain-like"/>
    <property type="match status" value="1"/>
</dbReference>
<evidence type="ECO:0000313" key="1">
    <source>
        <dbReference type="EMBL" id="CAG8810069.1"/>
    </source>
</evidence>
<dbReference type="EMBL" id="CAJVPY010045876">
    <property type="protein sequence ID" value="CAG8810069.1"/>
    <property type="molecule type" value="Genomic_DNA"/>
</dbReference>
<evidence type="ECO:0000313" key="2">
    <source>
        <dbReference type="Proteomes" id="UP000789405"/>
    </source>
</evidence>
<reference evidence="1" key="1">
    <citation type="submission" date="2021-06" db="EMBL/GenBank/DDBJ databases">
        <authorList>
            <person name="Kallberg Y."/>
            <person name="Tangrot J."/>
            <person name="Rosling A."/>
        </authorList>
    </citation>
    <scope>NUCLEOTIDE SEQUENCE</scope>
    <source>
        <strain evidence="1">MA453B</strain>
    </source>
</reference>